<evidence type="ECO:0000313" key="3">
    <source>
        <dbReference type="Proteomes" id="UP000475666"/>
    </source>
</evidence>
<accession>A0A6G3T7K6</accession>
<dbReference type="EMBL" id="JAAGMQ010000141">
    <property type="protein sequence ID" value="NEC32536.1"/>
    <property type="molecule type" value="Genomic_DNA"/>
</dbReference>
<name>A0A6G3T7K6_9ACTN</name>
<protein>
    <submittedName>
        <fullName evidence="2">DUF397 domain-containing protein</fullName>
    </submittedName>
</protein>
<evidence type="ECO:0000313" key="2">
    <source>
        <dbReference type="EMBL" id="NEC32536.1"/>
    </source>
</evidence>
<sequence>MTGTAPSLTKRSSVKWFKSSYSGGEGNECVEVAAPGSWVGVRDSKVPRNALSVSGCAFAAFVTNPPASG</sequence>
<proteinExistence type="predicted"/>
<comment type="caution">
    <text evidence="2">The sequence shown here is derived from an EMBL/GenBank/DDBJ whole genome shotgun (WGS) entry which is preliminary data.</text>
</comment>
<feature type="domain" description="DUF397" evidence="1">
    <location>
        <begin position="15"/>
        <end position="63"/>
    </location>
</feature>
<dbReference type="Proteomes" id="UP000475666">
    <property type="component" value="Unassembled WGS sequence"/>
</dbReference>
<dbReference type="AlphaFoldDB" id="A0A6G3T7K6"/>
<gene>
    <name evidence="2" type="ORF">G3I66_04990</name>
</gene>
<dbReference type="RefSeq" id="WP_164271209.1">
    <property type="nucleotide sequence ID" value="NZ_JAAGMQ010000141.1"/>
</dbReference>
<evidence type="ECO:0000259" key="1">
    <source>
        <dbReference type="Pfam" id="PF04149"/>
    </source>
</evidence>
<reference evidence="2 3" key="1">
    <citation type="submission" date="2020-01" db="EMBL/GenBank/DDBJ databases">
        <title>Insect and environment-associated Actinomycetes.</title>
        <authorList>
            <person name="Currrie C."/>
            <person name="Chevrette M."/>
            <person name="Carlson C."/>
            <person name="Stubbendieck R."/>
            <person name="Wendt-Pienkowski E."/>
        </authorList>
    </citation>
    <scope>NUCLEOTIDE SEQUENCE [LARGE SCALE GENOMIC DNA]</scope>
    <source>
        <strain evidence="2 3">SID7739</strain>
    </source>
</reference>
<dbReference type="Pfam" id="PF04149">
    <property type="entry name" value="DUF397"/>
    <property type="match status" value="1"/>
</dbReference>
<dbReference type="InterPro" id="IPR007278">
    <property type="entry name" value="DUF397"/>
</dbReference>
<organism evidence="2 3">
    <name type="scientific">Streptomyces rubrogriseus</name>
    <dbReference type="NCBI Taxonomy" id="194673"/>
    <lineage>
        <taxon>Bacteria</taxon>
        <taxon>Bacillati</taxon>
        <taxon>Actinomycetota</taxon>
        <taxon>Actinomycetes</taxon>
        <taxon>Kitasatosporales</taxon>
        <taxon>Streptomycetaceae</taxon>
        <taxon>Streptomyces</taxon>
        <taxon>Streptomyces violaceoruber group</taxon>
    </lineage>
</organism>